<dbReference type="PANTHER" id="PTHR34859:SF2">
    <property type="entry name" value="LYSM DOMAIN-CONTAINING PROTEIN"/>
    <property type="match status" value="1"/>
</dbReference>
<evidence type="ECO:0000313" key="3">
    <source>
        <dbReference type="Proteomes" id="UP000663879"/>
    </source>
</evidence>
<keyword evidence="1" id="KW-0732">Signal</keyword>
<evidence type="ECO:0000313" key="2">
    <source>
        <dbReference type="EMBL" id="CAF0848556.1"/>
    </source>
</evidence>
<sequence length="376" mass="40943">MLRKDFLLSFVFALIFNSHGVFGQCWFGSYGRGVGWPLSTCKSGQELNGLLCYPQCSNGYYGAGPVCWSNCRESYSDHGALCTRGPHIYGKGCCCVNLWFWKNGCCGNCPSGYNDDGCTCHRYMHTYAKSNYGRGAGEPMICRSGEDQSGALCYPQCRSGYKGIGPVCWMDGCPQTMPYQCGLLCTVDSKQCENMMKSLAGNIFDFFSSLIKKGGLTPATVLSVVSSTTGIASVLINDVCEANIRVPSYCLKSVYLENGSIKFASCSGQNSFDCGLFCTNNEIKCAKETTRAISAITGLLSDLITPTPTQKQINEKFADFKTSITKANKGLSDVINIIKTGKALYNTLDDVKSFNTRLLLFLSGFMDYGETLPTSC</sequence>
<evidence type="ECO:0000256" key="1">
    <source>
        <dbReference type="SAM" id="SignalP"/>
    </source>
</evidence>
<protein>
    <submittedName>
        <fullName evidence="2">Uncharacterized protein</fullName>
    </submittedName>
</protein>
<comment type="caution">
    <text evidence="2">The sequence shown here is derived from an EMBL/GenBank/DDBJ whole genome shotgun (WGS) entry which is preliminary data.</text>
</comment>
<name>A0A813WAJ5_9BILA</name>
<dbReference type="OrthoDB" id="68689at2759"/>
<dbReference type="PANTHER" id="PTHR34859">
    <property type="entry name" value="UNNAMED PRODUCT"/>
    <property type="match status" value="1"/>
</dbReference>
<reference evidence="2" key="1">
    <citation type="submission" date="2021-02" db="EMBL/GenBank/DDBJ databases">
        <authorList>
            <person name="Nowell W R."/>
        </authorList>
    </citation>
    <scope>NUCLEOTIDE SEQUENCE</scope>
    <source>
        <strain evidence="2">Ploen Becks lab</strain>
    </source>
</reference>
<dbReference type="AlphaFoldDB" id="A0A813WAJ5"/>
<feature type="chain" id="PRO_5032501558" evidence="1">
    <location>
        <begin position="24"/>
        <end position="376"/>
    </location>
</feature>
<proteinExistence type="predicted"/>
<organism evidence="2 3">
    <name type="scientific">Brachionus calyciflorus</name>
    <dbReference type="NCBI Taxonomy" id="104777"/>
    <lineage>
        <taxon>Eukaryota</taxon>
        <taxon>Metazoa</taxon>
        <taxon>Spiralia</taxon>
        <taxon>Gnathifera</taxon>
        <taxon>Rotifera</taxon>
        <taxon>Eurotatoria</taxon>
        <taxon>Monogononta</taxon>
        <taxon>Pseudotrocha</taxon>
        <taxon>Ploima</taxon>
        <taxon>Brachionidae</taxon>
        <taxon>Brachionus</taxon>
    </lineage>
</organism>
<dbReference type="Proteomes" id="UP000663879">
    <property type="component" value="Unassembled WGS sequence"/>
</dbReference>
<gene>
    <name evidence="2" type="ORF">OXX778_LOCUS8826</name>
</gene>
<dbReference type="EMBL" id="CAJNOC010001250">
    <property type="protein sequence ID" value="CAF0848556.1"/>
    <property type="molecule type" value="Genomic_DNA"/>
</dbReference>
<accession>A0A813WAJ5</accession>
<feature type="signal peptide" evidence="1">
    <location>
        <begin position="1"/>
        <end position="23"/>
    </location>
</feature>
<keyword evidence="3" id="KW-1185">Reference proteome</keyword>